<keyword evidence="5" id="KW-0539">Nucleus</keyword>
<dbReference type="InterPro" id="IPR033896">
    <property type="entry name" value="MEF2-like_N"/>
</dbReference>
<dbReference type="InterPro" id="IPR002100">
    <property type="entry name" value="TF_MADSbox"/>
</dbReference>
<name>A0A6G7AAJ4_CROSA</name>
<accession>A0A6G7AAJ4</accession>
<reference evidence="9" key="1">
    <citation type="journal article" date="2020" name="Mol. Biol. Rep.">
        <title>A flowering inhibitor of the temperature-dependent pathway in Crocus sativus L.</title>
        <authorList>
            <person name="Haghighi R."/>
            <person name="Sayed Tabatabaei B.E."/>
            <person name="Maibody S.A.M.M."/>
            <person name="Talebi M."/>
            <person name="Molina R.V."/>
            <person name="Nebauer S.G."/>
            <person name="Renau-Morata B."/>
        </authorList>
    </citation>
    <scope>NUCLEOTIDE SEQUENCE</scope>
</reference>
<evidence type="ECO:0000256" key="2">
    <source>
        <dbReference type="ARBA" id="ARBA00023015"/>
    </source>
</evidence>
<feature type="domain" description="MADS-box" evidence="7">
    <location>
        <begin position="1"/>
        <end position="61"/>
    </location>
</feature>
<comment type="subcellular location">
    <subcellularLocation>
        <location evidence="1">Nucleus</location>
    </subcellularLocation>
</comment>
<dbReference type="PRINTS" id="PR00404">
    <property type="entry name" value="MADSDOMAIN"/>
</dbReference>
<protein>
    <submittedName>
        <fullName evidence="9">Short vegetative phase</fullName>
    </submittedName>
</protein>
<dbReference type="PROSITE" id="PS50066">
    <property type="entry name" value="MADS_BOX_2"/>
    <property type="match status" value="1"/>
</dbReference>
<evidence type="ECO:0000256" key="1">
    <source>
        <dbReference type="ARBA" id="ARBA00004123"/>
    </source>
</evidence>
<gene>
    <name evidence="9" type="primary">SVP</name>
</gene>
<keyword evidence="3" id="KW-0238">DNA-binding</keyword>
<dbReference type="InterPro" id="IPR050142">
    <property type="entry name" value="MADS-box/MEF2_TF"/>
</dbReference>
<sequence length="225" mass="25401">MAREKIQIRKIDNATARQVTFPKRRRGLFKKAEELSVLCDAQVGLIIFSATGKLFDFASSSMNDIIEKHNMHSRKILPDQPSLDLNLENSNCSSLSKEATETNQQLRKMRGEDLQGLSIEELQQLEKTLETGLTRVLERKGEQIMEQISGLEKKGLQLMEENTRLRQQVIDMPRMGGKQIVTDSENGLCEDGQSSESVTNASHYGDPQEYDDSSDTSLKLGLPWK</sequence>
<dbReference type="AlphaFoldDB" id="A0A6G7AAJ4"/>
<dbReference type="GO" id="GO:0000977">
    <property type="term" value="F:RNA polymerase II transcription regulatory region sequence-specific DNA binding"/>
    <property type="evidence" value="ECO:0007669"/>
    <property type="project" value="InterPro"/>
</dbReference>
<organism evidence="9">
    <name type="scientific">Crocus sativus</name>
    <name type="common">Saffron</name>
    <dbReference type="NCBI Taxonomy" id="82528"/>
    <lineage>
        <taxon>Eukaryota</taxon>
        <taxon>Viridiplantae</taxon>
        <taxon>Streptophyta</taxon>
        <taxon>Embryophyta</taxon>
        <taxon>Tracheophyta</taxon>
        <taxon>Spermatophyta</taxon>
        <taxon>Magnoliopsida</taxon>
        <taxon>Liliopsida</taxon>
        <taxon>Asparagales</taxon>
        <taxon>Iridaceae</taxon>
        <taxon>Crocoideae</taxon>
        <taxon>Croceae</taxon>
        <taxon>Crocus</taxon>
    </lineage>
</organism>
<dbReference type="SMART" id="SM00432">
    <property type="entry name" value="MADS"/>
    <property type="match status" value="1"/>
</dbReference>
<feature type="region of interest" description="Disordered" evidence="6">
    <location>
        <begin position="179"/>
        <end position="225"/>
    </location>
</feature>
<evidence type="ECO:0000313" key="9">
    <source>
        <dbReference type="EMBL" id="QIH12017.1"/>
    </source>
</evidence>
<dbReference type="GO" id="GO:0005634">
    <property type="term" value="C:nucleus"/>
    <property type="evidence" value="ECO:0007669"/>
    <property type="project" value="UniProtKB-SubCell"/>
</dbReference>
<dbReference type="GO" id="GO:0046983">
    <property type="term" value="F:protein dimerization activity"/>
    <property type="evidence" value="ECO:0007669"/>
    <property type="project" value="InterPro"/>
</dbReference>
<keyword evidence="2" id="KW-0805">Transcription regulation</keyword>
<evidence type="ECO:0000259" key="7">
    <source>
        <dbReference type="PROSITE" id="PS50066"/>
    </source>
</evidence>
<dbReference type="InterPro" id="IPR002487">
    <property type="entry name" value="TF_Kbox"/>
</dbReference>
<evidence type="ECO:0000256" key="4">
    <source>
        <dbReference type="ARBA" id="ARBA00023163"/>
    </source>
</evidence>
<evidence type="ECO:0000259" key="8">
    <source>
        <dbReference type="PROSITE" id="PS51297"/>
    </source>
</evidence>
<dbReference type="SUPFAM" id="SSF55455">
    <property type="entry name" value="SRF-like"/>
    <property type="match status" value="1"/>
</dbReference>
<dbReference type="GO" id="GO:0045944">
    <property type="term" value="P:positive regulation of transcription by RNA polymerase II"/>
    <property type="evidence" value="ECO:0007669"/>
    <property type="project" value="InterPro"/>
</dbReference>
<evidence type="ECO:0000256" key="3">
    <source>
        <dbReference type="ARBA" id="ARBA00023125"/>
    </source>
</evidence>
<dbReference type="Pfam" id="PF01486">
    <property type="entry name" value="K-box"/>
    <property type="match status" value="1"/>
</dbReference>
<dbReference type="Pfam" id="PF00319">
    <property type="entry name" value="SRF-TF"/>
    <property type="match status" value="1"/>
</dbReference>
<feature type="domain" description="K-box" evidence="8">
    <location>
        <begin position="85"/>
        <end position="175"/>
    </location>
</feature>
<proteinExistence type="evidence at transcript level"/>
<dbReference type="CDD" id="cd00265">
    <property type="entry name" value="MADS_MEF2_like"/>
    <property type="match status" value="1"/>
</dbReference>
<evidence type="ECO:0000256" key="5">
    <source>
        <dbReference type="ARBA" id="ARBA00023242"/>
    </source>
</evidence>
<dbReference type="PROSITE" id="PS00350">
    <property type="entry name" value="MADS_BOX_1"/>
    <property type="match status" value="1"/>
</dbReference>
<dbReference type="InterPro" id="IPR036879">
    <property type="entry name" value="TF_MADSbox_sf"/>
</dbReference>
<dbReference type="EMBL" id="MN015609">
    <property type="protein sequence ID" value="QIH12017.1"/>
    <property type="molecule type" value="mRNA"/>
</dbReference>
<dbReference type="FunFam" id="3.40.1810.10:FF:000007">
    <property type="entry name" value="Transcription factor, MADS-box"/>
    <property type="match status" value="1"/>
</dbReference>
<dbReference type="SMR" id="A0A6G7AAJ4"/>
<dbReference type="PROSITE" id="PS51297">
    <property type="entry name" value="K_BOX"/>
    <property type="match status" value="1"/>
</dbReference>
<keyword evidence="4" id="KW-0804">Transcription</keyword>
<dbReference type="GO" id="GO:0003700">
    <property type="term" value="F:DNA-binding transcription factor activity"/>
    <property type="evidence" value="ECO:0007669"/>
    <property type="project" value="InterPro"/>
</dbReference>
<dbReference type="Gene3D" id="3.40.1810.10">
    <property type="entry name" value="Transcription factor, MADS-box"/>
    <property type="match status" value="1"/>
</dbReference>
<feature type="compositionally biased region" description="Polar residues" evidence="6">
    <location>
        <begin position="192"/>
        <end position="202"/>
    </location>
</feature>
<evidence type="ECO:0000256" key="6">
    <source>
        <dbReference type="SAM" id="MobiDB-lite"/>
    </source>
</evidence>
<dbReference type="PANTHER" id="PTHR48019">
    <property type="entry name" value="SERUM RESPONSE FACTOR HOMOLOG"/>
    <property type="match status" value="1"/>
</dbReference>